<evidence type="ECO:0000259" key="7">
    <source>
        <dbReference type="PROSITE" id="PS50850"/>
    </source>
</evidence>
<feature type="transmembrane region" description="Helical" evidence="6">
    <location>
        <begin position="370"/>
        <end position="391"/>
    </location>
</feature>
<evidence type="ECO:0000256" key="1">
    <source>
        <dbReference type="ARBA" id="ARBA00004651"/>
    </source>
</evidence>
<feature type="transmembrane region" description="Helical" evidence="6">
    <location>
        <begin position="332"/>
        <end position="349"/>
    </location>
</feature>
<feature type="transmembrane region" description="Helical" evidence="6">
    <location>
        <begin position="397"/>
        <end position="417"/>
    </location>
</feature>
<dbReference type="GO" id="GO:0022857">
    <property type="term" value="F:transmembrane transporter activity"/>
    <property type="evidence" value="ECO:0007669"/>
    <property type="project" value="InterPro"/>
</dbReference>
<feature type="transmembrane region" description="Helical" evidence="6">
    <location>
        <begin position="83"/>
        <end position="104"/>
    </location>
</feature>
<feature type="transmembrane region" description="Helical" evidence="6">
    <location>
        <begin position="307"/>
        <end position="326"/>
    </location>
</feature>
<evidence type="ECO:0000256" key="2">
    <source>
        <dbReference type="ARBA" id="ARBA00022475"/>
    </source>
</evidence>
<dbReference type="Gene3D" id="1.20.1250.20">
    <property type="entry name" value="MFS general substrate transporter like domains"/>
    <property type="match status" value="1"/>
</dbReference>
<dbReference type="AlphaFoldDB" id="L9UDA6"/>
<dbReference type="Proteomes" id="UP000011651">
    <property type="component" value="Unassembled WGS sequence"/>
</dbReference>
<sequence>MFLLSSNPAIICAIVIPTGRYPKELSMQDSTASSSQGLARNPRLAEFVLALGGFGIGTSEFVIMGLMNRVAGDLAVTVPQVGYAISSYALGVVVGAPLISALAARVPRRSLLIMLMLVFAVGNIASAMAPGFWSFVGLRFLAGLPHGAYFGIAALVAAGAVPIDQRARAVSRVMMGLTVAILIGAPLGTWAGNLLGWQIAFAGVGGIALLTALLIRFYVPVQPVDTLASPVRELSALLKQRVLVTLALACIGCGGMFAIFSYVMPTLTQQAGMSEALGPLVLVIFGLGSIAGNLIGGRMADKNLMRAIPTILLWCGVVQGLFYFAANNVWTGLLFVGLVGTSMALAPSLQTRLMDVAEDAQTMAASLNHAAFNGANALGAWLAGLAISAGFSWSSTGLVGAGLALCGLVIFAAGRWLEKRTYGAVAQRA</sequence>
<evidence type="ECO:0000256" key="3">
    <source>
        <dbReference type="ARBA" id="ARBA00022692"/>
    </source>
</evidence>
<feature type="transmembrane region" description="Helical" evidence="6">
    <location>
        <begin position="242"/>
        <end position="264"/>
    </location>
</feature>
<feature type="transmembrane region" description="Helical" evidence="6">
    <location>
        <begin position="197"/>
        <end position="221"/>
    </location>
</feature>
<feature type="transmembrane region" description="Helical" evidence="6">
    <location>
        <begin position="173"/>
        <end position="191"/>
    </location>
</feature>
<dbReference type="PROSITE" id="PS50850">
    <property type="entry name" value="MFS"/>
    <property type="match status" value="1"/>
</dbReference>
<keyword evidence="5 6" id="KW-0472">Membrane</keyword>
<dbReference type="GO" id="GO:0005886">
    <property type="term" value="C:plasma membrane"/>
    <property type="evidence" value="ECO:0007669"/>
    <property type="project" value="UniProtKB-SubCell"/>
</dbReference>
<dbReference type="InterPro" id="IPR036259">
    <property type="entry name" value="MFS_trans_sf"/>
</dbReference>
<protein>
    <submittedName>
        <fullName evidence="8">Major facilitator superfamily, general substrate transporter</fullName>
    </submittedName>
</protein>
<evidence type="ECO:0000256" key="6">
    <source>
        <dbReference type="SAM" id="Phobius"/>
    </source>
</evidence>
<organism evidence="8 9">
    <name type="scientific">Vreelandella titanicae BH1</name>
    <dbReference type="NCBI Taxonomy" id="1204738"/>
    <lineage>
        <taxon>Bacteria</taxon>
        <taxon>Pseudomonadati</taxon>
        <taxon>Pseudomonadota</taxon>
        <taxon>Gammaproteobacteria</taxon>
        <taxon>Oceanospirillales</taxon>
        <taxon>Halomonadaceae</taxon>
        <taxon>Vreelandella</taxon>
    </lineage>
</organism>
<keyword evidence="3 6" id="KW-0812">Transmembrane</keyword>
<evidence type="ECO:0000256" key="4">
    <source>
        <dbReference type="ARBA" id="ARBA00022989"/>
    </source>
</evidence>
<feature type="transmembrane region" description="Helical" evidence="6">
    <location>
        <begin position="276"/>
        <end position="295"/>
    </location>
</feature>
<feature type="domain" description="Major facilitator superfamily (MFS) profile" evidence="7">
    <location>
        <begin position="45"/>
        <end position="419"/>
    </location>
</feature>
<evidence type="ECO:0000256" key="5">
    <source>
        <dbReference type="ARBA" id="ARBA00023136"/>
    </source>
</evidence>
<proteinExistence type="predicted"/>
<evidence type="ECO:0000313" key="8">
    <source>
        <dbReference type="EMBL" id="ELY22864.1"/>
    </source>
</evidence>
<dbReference type="PATRIC" id="fig|1204738.3.peg.804"/>
<dbReference type="InterPro" id="IPR020846">
    <property type="entry name" value="MFS_dom"/>
</dbReference>
<comment type="subcellular location">
    <subcellularLocation>
        <location evidence="1">Cell membrane</location>
        <topology evidence="1">Multi-pass membrane protein</topology>
    </subcellularLocation>
</comment>
<dbReference type="EMBL" id="AOPO01000001">
    <property type="protein sequence ID" value="ELY22864.1"/>
    <property type="molecule type" value="Genomic_DNA"/>
</dbReference>
<accession>L9UDA6</accession>
<dbReference type="Pfam" id="PF07690">
    <property type="entry name" value="MFS_1"/>
    <property type="match status" value="1"/>
</dbReference>
<reference evidence="8 9" key="1">
    <citation type="journal article" date="2013" name="Genome Announc.">
        <title>Draft Genome of the Marine Gammaproteobacterium Halomonas titanicae.</title>
        <authorList>
            <person name="Sanchez-Porro C."/>
            <person name="de la Haba R.R."/>
            <person name="Cruz-Hernandez N."/>
            <person name="Gonzalez J.M."/>
            <person name="Reyes-Guirao C."/>
            <person name="Navarro-Sampedro L."/>
            <person name="Carballo M."/>
            <person name="Ventosa A."/>
        </authorList>
    </citation>
    <scope>NUCLEOTIDE SEQUENCE [LARGE SCALE GENOMIC DNA]</scope>
    <source>
        <strain evidence="8 9">BH1</strain>
    </source>
</reference>
<keyword evidence="4 6" id="KW-1133">Transmembrane helix</keyword>
<evidence type="ECO:0000313" key="9">
    <source>
        <dbReference type="Proteomes" id="UP000011651"/>
    </source>
</evidence>
<dbReference type="PANTHER" id="PTHR43124:SF3">
    <property type="entry name" value="CHLORAMPHENICOL EFFLUX PUMP RV0191"/>
    <property type="match status" value="1"/>
</dbReference>
<dbReference type="CDD" id="cd17324">
    <property type="entry name" value="MFS_NepI_like"/>
    <property type="match status" value="1"/>
</dbReference>
<comment type="caution">
    <text evidence="8">The sequence shown here is derived from an EMBL/GenBank/DDBJ whole genome shotgun (WGS) entry which is preliminary data.</text>
</comment>
<feature type="transmembrane region" description="Helical" evidence="6">
    <location>
        <begin position="139"/>
        <end position="161"/>
    </location>
</feature>
<name>L9UDA6_9GAMM</name>
<feature type="transmembrane region" description="Helical" evidence="6">
    <location>
        <begin position="44"/>
        <end position="63"/>
    </location>
</feature>
<gene>
    <name evidence="8" type="ORF">HALTITAN_0540</name>
</gene>
<dbReference type="InterPro" id="IPR011701">
    <property type="entry name" value="MFS"/>
</dbReference>
<dbReference type="SUPFAM" id="SSF103473">
    <property type="entry name" value="MFS general substrate transporter"/>
    <property type="match status" value="1"/>
</dbReference>
<dbReference type="PANTHER" id="PTHR43124">
    <property type="entry name" value="PURINE EFFLUX PUMP PBUE"/>
    <property type="match status" value="1"/>
</dbReference>
<dbReference type="InterPro" id="IPR050189">
    <property type="entry name" value="MFS_Efflux_Transporters"/>
</dbReference>
<keyword evidence="2" id="KW-1003">Cell membrane</keyword>
<feature type="transmembrane region" description="Helical" evidence="6">
    <location>
        <begin position="111"/>
        <end position="133"/>
    </location>
</feature>